<comment type="caution">
    <text evidence="8">The sequence shown here is derived from an EMBL/GenBank/DDBJ whole genome shotgun (WGS) entry which is preliminary data.</text>
</comment>
<dbReference type="PANTHER" id="PTHR11135:SF0">
    <property type="entry name" value="ELONGATOR COMPLEX PROTEIN 3"/>
    <property type="match status" value="1"/>
</dbReference>
<keyword evidence="2" id="KW-0004">4Fe-4S</keyword>
<evidence type="ECO:0000256" key="4">
    <source>
        <dbReference type="ARBA" id="ARBA00022723"/>
    </source>
</evidence>
<evidence type="ECO:0000256" key="2">
    <source>
        <dbReference type="ARBA" id="ARBA00022485"/>
    </source>
</evidence>
<dbReference type="Pfam" id="PF04055">
    <property type="entry name" value="Radical_SAM"/>
    <property type="match status" value="1"/>
</dbReference>
<evidence type="ECO:0000256" key="6">
    <source>
        <dbReference type="ARBA" id="ARBA00023014"/>
    </source>
</evidence>
<dbReference type="SFLD" id="SFLDG01082">
    <property type="entry name" value="B12-binding_domain_containing"/>
    <property type="match status" value="1"/>
</dbReference>
<dbReference type="CDD" id="cd01335">
    <property type="entry name" value="Radical_SAM"/>
    <property type="match status" value="1"/>
</dbReference>
<evidence type="ECO:0000256" key="3">
    <source>
        <dbReference type="ARBA" id="ARBA00022691"/>
    </source>
</evidence>
<keyword evidence="3" id="KW-0949">S-adenosyl-L-methionine</keyword>
<dbReference type="PANTHER" id="PTHR11135">
    <property type="entry name" value="HISTONE ACETYLTRANSFERASE-RELATED"/>
    <property type="match status" value="1"/>
</dbReference>
<dbReference type="GO" id="GO:0005737">
    <property type="term" value="C:cytoplasm"/>
    <property type="evidence" value="ECO:0007669"/>
    <property type="project" value="TreeGrafter"/>
</dbReference>
<dbReference type="Pfam" id="PF16199">
    <property type="entry name" value="Radical_SAM_C"/>
    <property type="match status" value="1"/>
</dbReference>
<dbReference type="GO" id="GO:0046872">
    <property type="term" value="F:metal ion binding"/>
    <property type="evidence" value="ECO:0007669"/>
    <property type="project" value="UniProtKB-KW"/>
</dbReference>
<dbReference type="InterPro" id="IPR032432">
    <property type="entry name" value="Radical_SAM_C"/>
</dbReference>
<dbReference type="EMBL" id="DVMO01000103">
    <property type="protein sequence ID" value="HIU28110.1"/>
    <property type="molecule type" value="Genomic_DNA"/>
</dbReference>
<dbReference type="InterPro" id="IPR023404">
    <property type="entry name" value="rSAM_horseshoe"/>
</dbReference>
<dbReference type="GO" id="GO:0002926">
    <property type="term" value="P:tRNA wobble base 5-methoxycarbonylmethyl-2-thiouridinylation"/>
    <property type="evidence" value="ECO:0007669"/>
    <property type="project" value="TreeGrafter"/>
</dbReference>
<comment type="cofactor">
    <cofactor evidence="1">
        <name>[4Fe-4S] cluster</name>
        <dbReference type="ChEBI" id="CHEBI:49883"/>
    </cofactor>
</comment>
<accession>A0A9D1I718</accession>
<dbReference type="InterPro" id="IPR006638">
    <property type="entry name" value="Elp3/MiaA/NifB-like_rSAM"/>
</dbReference>
<dbReference type="Gene3D" id="3.80.30.20">
    <property type="entry name" value="tm_1862 like domain"/>
    <property type="match status" value="1"/>
</dbReference>
<dbReference type="SFLD" id="SFLDS00029">
    <property type="entry name" value="Radical_SAM"/>
    <property type="match status" value="1"/>
</dbReference>
<evidence type="ECO:0000313" key="8">
    <source>
        <dbReference type="EMBL" id="HIU28110.1"/>
    </source>
</evidence>
<evidence type="ECO:0000259" key="7">
    <source>
        <dbReference type="PROSITE" id="PS51918"/>
    </source>
</evidence>
<evidence type="ECO:0000313" key="9">
    <source>
        <dbReference type="Proteomes" id="UP000824091"/>
    </source>
</evidence>
<dbReference type="InterPro" id="IPR039661">
    <property type="entry name" value="ELP3"/>
</dbReference>
<keyword evidence="4" id="KW-0479">Metal-binding</keyword>
<reference evidence="8" key="1">
    <citation type="submission" date="2020-10" db="EMBL/GenBank/DDBJ databases">
        <authorList>
            <person name="Gilroy R."/>
        </authorList>
    </citation>
    <scope>NUCLEOTIDE SEQUENCE</scope>
    <source>
        <strain evidence="8">11300</strain>
    </source>
</reference>
<name>A0A9D1I718_9FIRM</name>
<evidence type="ECO:0000256" key="1">
    <source>
        <dbReference type="ARBA" id="ARBA00001966"/>
    </source>
</evidence>
<organism evidence="8 9">
    <name type="scientific">Candidatus Fimisoma avicola</name>
    <dbReference type="NCBI Taxonomy" id="2840826"/>
    <lineage>
        <taxon>Bacteria</taxon>
        <taxon>Bacillati</taxon>
        <taxon>Bacillota</taxon>
        <taxon>Clostridia</taxon>
        <taxon>Eubacteriales</taxon>
        <taxon>Candidatus Fimisoma</taxon>
    </lineage>
</organism>
<protein>
    <submittedName>
        <fullName evidence="8">Radical SAM protein</fullName>
    </submittedName>
</protein>
<dbReference type="Proteomes" id="UP000824091">
    <property type="component" value="Unassembled WGS sequence"/>
</dbReference>
<dbReference type="SFLD" id="SFLDG01086">
    <property type="entry name" value="elongater_protein-like"/>
    <property type="match status" value="1"/>
</dbReference>
<dbReference type="GO" id="GO:0003824">
    <property type="term" value="F:catalytic activity"/>
    <property type="evidence" value="ECO:0007669"/>
    <property type="project" value="InterPro"/>
</dbReference>
<evidence type="ECO:0000256" key="5">
    <source>
        <dbReference type="ARBA" id="ARBA00023004"/>
    </source>
</evidence>
<dbReference type="SMART" id="SM00729">
    <property type="entry name" value="Elp3"/>
    <property type="match status" value="1"/>
</dbReference>
<keyword evidence="5" id="KW-0408">Iron</keyword>
<dbReference type="GO" id="GO:0051539">
    <property type="term" value="F:4 iron, 4 sulfur cluster binding"/>
    <property type="evidence" value="ECO:0007669"/>
    <property type="project" value="UniProtKB-KW"/>
</dbReference>
<feature type="domain" description="Radical SAM core" evidence="7">
    <location>
        <begin position="1"/>
        <end position="236"/>
    </location>
</feature>
<reference evidence="8" key="2">
    <citation type="journal article" date="2021" name="PeerJ">
        <title>Extensive microbial diversity within the chicken gut microbiome revealed by metagenomics and culture.</title>
        <authorList>
            <person name="Gilroy R."/>
            <person name="Ravi A."/>
            <person name="Getino M."/>
            <person name="Pursley I."/>
            <person name="Horton D.L."/>
            <person name="Alikhan N.F."/>
            <person name="Baker D."/>
            <person name="Gharbi K."/>
            <person name="Hall N."/>
            <person name="Watson M."/>
            <person name="Adriaenssens E.M."/>
            <person name="Foster-Nyarko E."/>
            <person name="Jarju S."/>
            <person name="Secka A."/>
            <person name="Antonio M."/>
            <person name="Oren A."/>
            <person name="Chaudhuri R.R."/>
            <person name="La Ragione R."/>
            <person name="Hildebrand F."/>
            <person name="Pallen M.J."/>
        </authorList>
    </citation>
    <scope>NUCLEOTIDE SEQUENCE</scope>
    <source>
        <strain evidence="8">11300</strain>
    </source>
</reference>
<proteinExistence type="predicted"/>
<dbReference type="InterPro" id="IPR058240">
    <property type="entry name" value="rSAM_sf"/>
</dbReference>
<dbReference type="AlphaFoldDB" id="A0A9D1I718"/>
<gene>
    <name evidence="8" type="ORF">IAD16_07020</name>
</gene>
<keyword evidence="6" id="KW-0411">Iron-sulfur</keyword>
<dbReference type="PROSITE" id="PS51918">
    <property type="entry name" value="RADICAL_SAM"/>
    <property type="match status" value="1"/>
</dbReference>
<sequence length="342" mass="38253">MKDHAIIPIFIPHKGCNNECVFCNQRRITAHSKPLTPSDIHKTVREYMSTLSKMNMSEIELSFFGGSFTGIPIDEQKSFLAVAKDYKDRGIIQKIHLSTRPDYIDEPILENLKAYSVDTIELGAQSFSDHVLAASHRGHDSAAIYDSCRLIKDHGFNLGIQLMIGLPGDTPDDDIFSARETVRLAPSIARLYPTVVIEDTGLYDMYREGTYRPLGSEEAIRRTAAMYRIIDSAGINIIRVGLKSSDIINDKTISSGTFHPAFRQLVEGLIAREDLEAQLEEMPPASDVICVSHPDSFNNMIGHKAANKSYFSSRFSSLHIKYTADESVKKGVYSAFIKKEKK</sequence>
<dbReference type="InterPro" id="IPR007197">
    <property type="entry name" value="rSAM"/>
</dbReference>
<dbReference type="SUPFAM" id="SSF102114">
    <property type="entry name" value="Radical SAM enzymes"/>
    <property type="match status" value="1"/>
</dbReference>